<gene>
    <name evidence="3" type="ordered locus">TERTU_0189</name>
</gene>
<keyword evidence="1" id="KW-0175">Coiled coil</keyword>
<keyword evidence="3" id="KW-0449">Lipoprotein</keyword>
<dbReference type="eggNOG" id="COG2433">
    <property type="taxonomic scope" value="Bacteria"/>
</dbReference>
<feature type="coiled-coil region" evidence="1">
    <location>
        <begin position="130"/>
        <end position="182"/>
    </location>
</feature>
<dbReference type="EMBL" id="CP001614">
    <property type="protein sequence ID" value="ACR12079.1"/>
    <property type="molecule type" value="Genomic_DNA"/>
</dbReference>
<dbReference type="OrthoDB" id="6080407at2"/>
<organism evidence="3 4">
    <name type="scientific">Teredinibacter turnerae (strain ATCC 39867 / T7901)</name>
    <dbReference type="NCBI Taxonomy" id="377629"/>
    <lineage>
        <taxon>Bacteria</taxon>
        <taxon>Pseudomonadati</taxon>
        <taxon>Pseudomonadota</taxon>
        <taxon>Gammaproteobacteria</taxon>
        <taxon>Cellvibrionales</taxon>
        <taxon>Cellvibrionaceae</taxon>
        <taxon>Teredinibacter</taxon>
    </lineage>
</organism>
<dbReference type="AlphaFoldDB" id="C5BLH0"/>
<sequence>MHSKTALRGVNAFLSALLFALGCSFAVNASAQHVYYRYVNKEGVKVLEHSIPPEYAQLGYEVLNASGQVVKVVPPAPTDEEVAKNAQEREAREIYARLKRRYSSAAEIESAKRRRLANIDTNIAILKGNISSVTNEIQKIMGKAADYERRNQKVPAPILQSLSDAKAELGIAQELLQSRQEEYQEVIEKYDSDKDAFVRGETLEAKEDARIQ</sequence>
<evidence type="ECO:0000313" key="4">
    <source>
        <dbReference type="Proteomes" id="UP000009080"/>
    </source>
</evidence>
<proteinExistence type="predicted"/>
<keyword evidence="2" id="KW-0732">Signal</keyword>
<dbReference type="PROSITE" id="PS51257">
    <property type="entry name" value="PROKAR_LIPOPROTEIN"/>
    <property type="match status" value="1"/>
</dbReference>
<name>C5BLH0_TERTT</name>
<reference evidence="3 4" key="1">
    <citation type="journal article" date="2009" name="PLoS ONE">
        <title>The complete genome of Teredinibacter turnerae T7901: an intracellular endosymbiont of marine wood-boring bivalves (shipworms).</title>
        <authorList>
            <person name="Yang J.C."/>
            <person name="Madupu R."/>
            <person name="Durkin A.S."/>
            <person name="Ekborg N.A."/>
            <person name="Pedamallu C.S."/>
            <person name="Hostetler J.B."/>
            <person name="Radune D."/>
            <person name="Toms B.S."/>
            <person name="Henrissat B."/>
            <person name="Coutinho P.M."/>
            <person name="Schwarz S."/>
            <person name="Field L."/>
            <person name="Trindade-Silva A.E."/>
            <person name="Soares C.A.G."/>
            <person name="Elshahawi S."/>
            <person name="Hanora A."/>
            <person name="Schmidt E.W."/>
            <person name="Haygood M.G."/>
            <person name="Posfai J."/>
            <person name="Benner J."/>
            <person name="Madinger C."/>
            <person name="Nove J."/>
            <person name="Anton B."/>
            <person name="Chaudhary K."/>
            <person name="Foster J."/>
            <person name="Holman A."/>
            <person name="Kumar S."/>
            <person name="Lessard P.A."/>
            <person name="Luyten Y.A."/>
            <person name="Slatko B."/>
            <person name="Wood N."/>
            <person name="Wu B."/>
            <person name="Teplitski M."/>
            <person name="Mougous J.D."/>
            <person name="Ward N."/>
            <person name="Eisen J.A."/>
            <person name="Badger J.H."/>
            <person name="Distel D.L."/>
        </authorList>
    </citation>
    <scope>NUCLEOTIDE SEQUENCE [LARGE SCALE GENOMIC DNA]</scope>
    <source>
        <strain evidence="4">ATCC 39867 / T7901</strain>
    </source>
</reference>
<dbReference type="RefSeq" id="WP_015818191.1">
    <property type="nucleotide sequence ID" value="NC_012997.1"/>
</dbReference>
<feature type="chain" id="PRO_5002946446" evidence="2">
    <location>
        <begin position="30"/>
        <end position="212"/>
    </location>
</feature>
<dbReference type="STRING" id="377629.TERTU_0189"/>
<accession>C5BLH0</accession>
<keyword evidence="4" id="KW-1185">Reference proteome</keyword>
<feature type="signal peptide" evidence="2">
    <location>
        <begin position="1"/>
        <end position="29"/>
    </location>
</feature>
<dbReference type="Proteomes" id="UP000009080">
    <property type="component" value="Chromosome"/>
</dbReference>
<dbReference type="HOGENOM" id="CLU_094869_2_1_6"/>
<dbReference type="KEGG" id="ttu:TERTU_0189"/>
<evidence type="ECO:0000256" key="2">
    <source>
        <dbReference type="SAM" id="SignalP"/>
    </source>
</evidence>
<evidence type="ECO:0000256" key="1">
    <source>
        <dbReference type="SAM" id="Coils"/>
    </source>
</evidence>
<protein>
    <submittedName>
        <fullName evidence="3">Lipoprotein</fullName>
    </submittedName>
</protein>
<evidence type="ECO:0000313" key="3">
    <source>
        <dbReference type="EMBL" id="ACR12079.1"/>
    </source>
</evidence>